<keyword evidence="13" id="KW-1185">Reference proteome</keyword>
<keyword evidence="3" id="KW-0862">Zinc</keyword>
<evidence type="ECO:0000256" key="1">
    <source>
        <dbReference type="ARBA" id="ARBA00022723"/>
    </source>
</evidence>
<dbReference type="InterPro" id="IPR001628">
    <property type="entry name" value="Znf_hrmn_rcpt"/>
</dbReference>
<dbReference type="Pfam" id="PF00104">
    <property type="entry name" value="Hormone_recep"/>
    <property type="match status" value="1"/>
</dbReference>
<evidence type="ECO:0000256" key="5">
    <source>
        <dbReference type="ARBA" id="ARBA00023125"/>
    </source>
</evidence>
<dbReference type="Proteomes" id="UP001432322">
    <property type="component" value="Unassembled WGS sequence"/>
</dbReference>
<evidence type="ECO:0000259" key="10">
    <source>
        <dbReference type="PROSITE" id="PS51030"/>
    </source>
</evidence>
<comment type="caution">
    <text evidence="12">The sequence shown here is derived from an EMBL/GenBank/DDBJ whole genome shotgun (WGS) entry which is preliminary data.</text>
</comment>
<feature type="domain" description="Nuclear receptor" evidence="10">
    <location>
        <begin position="5"/>
        <end position="77"/>
    </location>
</feature>
<proteinExistence type="predicted"/>
<dbReference type="AlphaFoldDB" id="A0AAV5W116"/>
<reference evidence="12" key="1">
    <citation type="submission" date="2023-10" db="EMBL/GenBank/DDBJ databases">
        <title>Genome assembly of Pristionchus species.</title>
        <authorList>
            <person name="Yoshida K."/>
            <person name="Sommer R.J."/>
        </authorList>
    </citation>
    <scope>NUCLEOTIDE SEQUENCE</scope>
    <source>
        <strain evidence="12">RS5133</strain>
    </source>
</reference>
<evidence type="ECO:0000256" key="6">
    <source>
        <dbReference type="ARBA" id="ARBA00023163"/>
    </source>
</evidence>
<gene>
    <name evidence="12" type="ORF">PFISCL1PPCAC_15297</name>
</gene>
<dbReference type="GO" id="GO:0003700">
    <property type="term" value="F:DNA-binding transcription factor activity"/>
    <property type="evidence" value="ECO:0007669"/>
    <property type="project" value="InterPro"/>
</dbReference>
<dbReference type="PANTHER" id="PTHR46011">
    <property type="entry name" value="NUCLEAR HORMONE RECEPTOR FAMILY MEMBER NHR-86-RELATED"/>
    <property type="match status" value="1"/>
</dbReference>
<evidence type="ECO:0000256" key="7">
    <source>
        <dbReference type="ARBA" id="ARBA00023170"/>
    </source>
</evidence>
<keyword evidence="1" id="KW-0479">Metal-binding</keyword>
<organism evidence="12 13">
    <name type="scientific">Pristionchus fissidentatus</name>
    <dbReference type="NCBI Taxonomy" id="1538716"/>
    <lineage>
        <taxon>Eukaryota</taxon>
        <taxon>Metazoa</taxon>
        <taxon>Ecdysozoa</taxon>
        <taxon>Nematoda</taxon>
        <taxon>Chromadorea</taxon>
        <taxon>Rhabditida</taxon>
        <taxon>Rhabditina</taxon>
        <taxon>Diplogasteromorpha</taxon>
        <taxon>Diplogasteroidea</taxon>
        <taxon>Neodiplogasteridae</taxon>
        <taxon>Pristionchus</taxon>
    </lineage>
</organism>
<evidence type="ECO:0008006" key="14">
    <source>
        <dbReference type="Google" id="ProtNLM"/>
    </source>
</evidence>
<evidence type="ECO:0000313" key="13">
    <source>
        <dbReference type="Proteomes" id="UP001432322"/>
    </source>
</evidence>
<dbReference type="EMBL" id="BTSY01000004">
    <property type="protein sequence ID" value="GMT24000.1"/>
    <property type="molecule type" value="Genomic_DNA"/>
</dbReference>
<dbReference type="SUPFAM" id="SSF57716">
    <property type="entry name" value="Glucocorticoid receptor-like (DNA-binding domain)"/>
    <property type="match status" value="1"/>
</dbReference>
<dbReference type="GO" id="GO:0008270">
    <property type="term" value="F:zinc ion binding"/>
    <property type="evidence" value="ECO:0007669"/>
    <property type="project" value="UniProtKB-KW"/>
</dbReference>
<dbReference type="SUPFAM" id="SSF48508">
    <property type="entry name" value="Nuclear receptor ligand-binding domain"/>
    <property type="match status" value="1"/>
</dbReference>
<accession>A0AAV5W116</accession>
<dbReference type="Gene3D" id="1.10.565.10">
    <property type="entry name" value="Retinoid X Receptor"/>
    <property type="match status" value="1"/>
</dbReference>
<dbReference type="SMART" id="SM00430">
    <property type="entry name" value="HOLI"/>
    <property type="match status" value="1"/>
</dbReference>
<keyword evidence="2" id="KW-0863">Zinc-finger</keyword>
<evidence type="ECO:0000256" key="8">
    <source>
        <dbReference type="ARBA" id="ARBA00023242"/>
    </source>
</evidence>
<evidence type="ECO:0000313" key="12">
    <source>
        <dbReference type="EMBL" id="GMT24000.1"/>
    </source>
</evidence>
<dbReference type="SMART" id="SM00399">
    <property type="entry name" value="ZnF_C4"/>
    <property type="match status" value="1"/>
</dbReference>
<protein>
    <recommendedName>
        <fullName evidence="14">Nuclear receptor</fullName>
    </recommendedName>
</protein>
<evidence type="ECO:0000256" key="3">
    <source>
        <dbReference type="ARBA" id="ARBA00022833"/>
    </source>
</evidence>
<dbReference type="GO" id="GO:0043565">
    <property type="term" value="F:sequence-specific DNA binding"/>
    <property type="evidence" value="ECO:0007669"/>
    <property type="project" value="InterPro"/>
</dbReference>
<sequence>MPSKLHTCLVCSSQTKHAHMGILLCRACKIFYGRAQNRKKPLVCRAGTNDCSHKCKQCRFMHITRLLRGNPNKSDEKMMASPEVPNEPTASTSKADRVEVQVSDPFPTDPNGPKFGRLVCSPSFDGCNSFLSRIRICYSMMSFSRRSTELAALHPKLHPILTFNGSFPLIPATTATSNITSRSLFQSLFDFCTSAFDEFANLTLQQKWFIVKSFRHPFYALESAYRIYRDHPDSPPMVFMSLMTYLDKETTRGFAVESSESIRENSQRCLGIYIDGDVHRCRDSIARLKPTEEEFLALLVLLCWNIEDCETESELISIGATIRQRILSELEEIYKKNGRKNGRKGEWEYATRLGEILTISSFFQLTSDALPFKMEMLRLHNIIDEDTFLYAVTRS</sequence>
<keyword evidence="6" id="KW-0804">Transcription</keyword>
<dbReference type="InterPro" id="IPR035500">
    <property type="entry name" value="NHR-like_dom_sf"/>
</dbReference>
<keyword evidence="8" id="KW-0539">Nucleus</keyword>
<dbReference type="GO" id="GO:0005634">
    <property type="term" value="C:nucleus"/>
    <property type="evidence" value="ECO:0007669"/>
    <property type="project" value="TreeGrafter"/>
</dbReference>
<dbReference type="InterPro" id="IPR000536">
    <property type="entry name" value="Nucl_hrmn_rcpt_lig-bd"/>
</dbReference>
<dbReference type="Gene3D" id="3.30.50.10">
    <property type="entry name" value="Erythroid Transcription Factor GATA-1, subunit A"/>
    <property type="match status" value="1"/>
</dbReference>
<dbReference type="PANTHER" id="PTHR46011:SF6">
    <property type="entry name" value="HIGH ZINC ACTIVATED NUCLEAR RECEPTOR PROTEIN"/>
    <property type="match status" value="1"/>
</dbReference>
<keyword evidence="4" id="KW-0805">Transcription regulation</keyword>
<name>A0AAV5W116_9BILA</name>
<feature type="domain" description="NR LBD" evidence="11">
    <location>
        <begin position="142"/>
        <end position="395"/>
    </location>
</feature>
<feature type="region of interest" description="Disordered" evidence="9">
    <location>
        <begin position="70"/>
        <end position="96"/>
    </location>
</feature>
<keyword evidence="5" id="KW-0238">DNA-binding</keyword>
<dbReference type="InterPro" id="IPR013088">
    <property type="entry name" value="Znf_NHR/GATA"/>
</dbReference>
<evidence type="ECO:0000256" key="2">
    <source>
        <dbReference type="ARBA" id="ARBA00022771"/>
    </source>
</evidence>
<evidence type="ECO:0000259" key="11">
    <source>
        <dbReference type="PROSITE" id="PS51843"/>
    </source>
</evidence>
<evidence type="ECO:0000256" key="4">
    <source>
        <dbReference type="ARBA" id="ARBA00023015"/>
    </source>
</evidence>
<keyword evidence="7" id="KW-0675">Receptor</keyword>
<evidence type="ECO:0000256" key="9">
    <source>
        <dbReference type="SAM" id="MobiDB-lite"/>
    </source>
</evidence>
<dbReference type="PROSITE" id="PS51030">
    <property type="entry name" value="NUCLEAR_REC_DBD_2"/>
    <property type="match status" value="1"/>
</dbReference>
<dbReference type="PROSITE" id="PS51843">
    <property type="entry name" value="NR_LBD"/>
    <property type="match status" value="1"/>
</dbReference>
<dbReference type="Pfam" id="PF00105">
    <property type="entry name" value="zf-C4"/>
    <property type="match status" value="1"/>
</dbReference>